<dbReference type="SUPFAM" id="SSF51011">
    <property type="entry name" value="Glycosyl hydrolase domain"/>
    <property type="match status" value="1"/>
</dbReference>
<evidence type="ECO:0000313" key="10">
    <source>
        <dbReference type="EMBL" id="PWN36322.1"/>
    </source>
</evidence>
<dbReference type="GO" id="GO:0004557">
    <property type="term" value="F:alpha-galactosidase activity"/>
    <property type="evidence" value="ECO:0007669"/>
    <property type="project" value="UniProtKB-EC"/>
</dbReference>
<comment type="similarity">
    <text evidence="2 7">Belongs to the glycosyl hydrolase 27 family.</text>
</comment>
<dbReference type="Gene3D" id="2.60.40.1180">
    <property type="entry name" value="Golgi alpha-mannosidase II"/>
    <property type="match status" value="1"/>
</dbReference>
<organism evidence="10 11">
    <name type="scientific">Meira miltonrushii</name>
    <dbReference type="NCBI Taxonomy" id="1280837"/>
    <lineage>
        <taxon>Eukaryota</taxon>
        <taxon>Fungi</taxon>
        <taxon>Dikarya</taxon>
        <taxon>Basidiomycota</taxon>
        <taxon>Ustilaginomycotina</taxon>
        <taxon>Exobasidiomycetes</taxon>
        <taxon>Exobasidiales</taxon>
        <taxon>Brachybasidiaceae</taxon>
        <taxon>Meira</taxon>
    </lineage>
</organism>
<evidence type="ECO:0000256" key="2">
    <source>
        <dbReference type="ARBA" id="ARBA00009743"/>
    </source>
</evidence>
<dbReference type="InterPro" id="IPR041233">
    <property type="entry name" value="Melibiase_C"/>
</dbReference>
<dbReference type="InterPro" id="IPR017853">
    <property type="entry name" value="GH"/>
</dbReference>
<dbReference type="EC" id="3.2.1.22" evidence="3 7"/>
<dbReference type="GeneID" id="37022220"/>
<dbReference type="Gene3D" id="2.60.120.260">
    <property type="entry name" value="Galactose-binding domain-like"/>
    <property type="match status" value="1"/>
</dbReference>
<dbReference type="Pfam" id="PF17801">
    <property type="entry name" value="Melibiase_C"/>
    <property type="match status" value="1"/>
</dbReference>
<dbReference type="Gene3D" id="3.20.20.70">
    <property type="entry name" value="Aldolase class I"/>
    <property type="match status" value="1"/>
</dbReference>
<keyword evidence="5 7" id="KW-0378">Hydrolase</keyword>
<feature type="domain" description="Alpha galactosidase C-terminal" evidence="9">
    <location>
        <begin position="343"/>
        <end position="415"/>
    </location>
</feature>
<sequence>MQLTPSFITLGLAILAAVDAAHLHKLATRADTDFQKPVLGYNTYNAVACSPTEQFAQAQVDALQSNGYLAAGYQMFQIDCGWQATDGSRNSSAGNAISQDLSAFPSGLKAMGEYATQRGFRFGMYTDAGVKGCDTTVPSPTAGSLGHESADAAQFASWNSSYVKYDNCYASGPTAADNAPKNPRTDFITRFSVMTRALHANGIKGDLTCQWGVPYQTPENTLEGPVDWTKNISSSFRLSDDINDSWASVVRILNQAIPIAASDKTGPGFHGDADLLEVGNGGLTFAEQQTHFAHWAMLKSALMISTDLTKASSQTHDLLTNKALIAINQDDLGKPIKLVQRFTGDHDLHAGPLSNGDLAVHAINWQSNSRSLTVDFSALNITSANVADLFAGSTKQDASSYTANVDEHGSIALRLSSIKYSNNASPNVDWIPATSGKLAGDTNVQDCSGCTGGKKVGDIGNGSGNTVTFDNINTSGSTATILFDYINCEIGYLNMGTNARNATISVNGGSPVTVNFPLSGYNWDADIAHNYRVSLDGFKAGSGNSIQIGGSTYGPDLDRIGILA</sequence>
<dbReference type="SUPFAM" id="SSF51445">
    <property type="entry name" value="(Trans)glycosidases"/>
    <property type="match status" value="1"/>
</dbReference>
<keyword evidence="7" id="KW-1015">Disulfide bond</keyword>
<dbReference type="Pfam" id="PF16499">
    <property type="entry name" value="Melibiase_2"/>
    <property type="match status" value="1"/>
</dbReference>
<dbReference type="RefSeq" id="XP_025356624.1">
    <property type="nucleotide sequence ID" value="XM_025500439.1"/>
</dbReference>
<evidence type="ECO:0000256" key="7">
    <source>
        <dbReference type="RuleBase" id="RU361168"/>
    </source>
</evidence>
<protein>
    <recommendedName>
        <fullName evidence="3 7">Alpha-galactosidase</fullName>
        <ecNumber evidence="3 7">3.2.1.22</ecNumber>
    </recommendedName>
    <alternativeName>
        <fullName evidence="7">Melibiase</fullName>
    </alternativeName>
</protein>
<keyword evidence="4 8" id="KW-0732">Signal</keyword>
<keyword evidence="6 7" id="KW-0326">Glycosidase</keyword>
<dbReference type="PRINTS" id="PR00740">
    <property type="entry name" value="GLHYDRLASE27"/>
</dbReference>
<proteinExistence type="inferred from homology"/>
<dbReference type="STRING" id="1280837.A0A316VFG4"/>
<accession>A0A316VFG4</accession>
<dbReference type="EMBL" id="KZ819603">
    <property type="protein sequence ID" value="PWN36322.1"/>
    <property type="molecule type" value="Genomic_DNA"/>
</dbReference>
<evidence type="ECO:0000259" key="9">
    <source>
        <dbReference type="Pfam" id="PF17801"/>
    </source>
</evidence>
<comment type="catalytic activity">
    <reaction evidence="1 7">
        <text>Hydrolysis of terminal, non-reducing alpha-D-galactose residues in alpha-D-galactosides, including galactose oligosaccharides, galactomannans and galactolipids.</text>
        <dbReference type="EC" id="3.2.1.22"/>
    </reaction>
</comment>
<feature type="signal peptide" evidence="8">
    <location>
        <begin position="1"/>
        <end position="20"/>
    </location>
</feature>
<keyword evidence="11" id="KW-1185">Reference proteome</keyword>
<dbReference type="GO" id="GO:0005975">
    <property type="term" value="P:carbohydrate metabolic process"/>
    <property type="evidence" value="ECO:0007669"/>
    <property type="project" value="InterPro"/>
</dbReference>
<evidence type="ECO:0000256" key="4">
    <source>
        <dbReference type="ARBA" id="ARBA00022729"/>
    </source>
</evidence>
<reference evidence="10 11" key="1">
    <citation type="journal article" date="2018" name="Mol. Biol. Evol.">
        <title>Broad Genomic Sampling Reveals a Smut Pathogenic Ancestry of the Fungal Clade Ustilaginomycotina.</title>
        <authorList>
            <person name="Kijpornyongpan T."/>
            <person name="Mondo S.J."/>
            <person name="Barry K."/>
            <person name="Sandor L."/>
            <person name="Lee J."/>
            <person name="Lipzen A."/>
            <person name="Pangilinan J."/>
            <person name="LaButti K."/>
            <person name="Hainaut M."/>
            <person name="Henrissat B."/>
            <person name="Grigoriev I.V."/>
            <person name="Spatafora J.W."/>
            <person name="Aime M.C."/>
        </authorList>
    </citation>
    <scope>NUCLEOTIDE SEQUENCE [LARGE SCALE GENOMIC DNA]</scope>
    <source>
        <strain evidence="10 11">MCA 3882</strain>
    </source>
</reference>
<dbReference type="InterPro" id="IPR002241">
    <property type="entry name" value="Glyco_hydro_27"/>
</dbReference>
<evidence type="ECO:0000256" key="5">
    <source>
        <dbReference type="ARBA" id="ARBA00022801"/>
    </source>
</evidence>
<dbReference type="AlphaFoldDB" id="A0A316VFG4"/>
<evidence type="ECO:0000256" key="1">
    <source>
        <dbReference type="ARBA" id="ARBA00001255"/>
    </source>
</evidence>
<dbReference type="InterPro" id="IPR013785">
    <property type="entry name" value="Aldolase_TIM"/>
</dbReference>
<evidence type="ECO:0000256" key="6">
    <source>
        <dbReference type="ARBA" id="ARBA00023295"/>
    </source>
</evidence>
<dbReference type="PANTHER" id="PTHR11452:SF75">
    <property type="entry name" value="ALPHA-GALACTOSIDASE MEL1"/>
    <property type="match status" value="1"/>
</dbReference>
<evidence type="ECO:0000313" key="11">
    <source>
        <dbReference type="Proteomes" id="UP000245771"/>
    </source>
</evidence>
<name>A0A316VFG4_9BASI</name>
<dbReference type="InterPro" id="IPR013780">
    <property type="entry name" value="Glyco_hydro_b"/>
</dbReference>
<gene>
    <name evidence="10" type="ORF">FA14DRAFT_172870</name>
</gene>
<dbReference type="CDD" id="cd04081">
    <property type="entry name" value="CBM35_galactosidase-like"/>
    <property type="match status" value="1"/>
</dbReference>
<evidence type="ECO:0000256" key="3">
    <source>
        <dbReference type="ARBA" id="ARBA00012755"/>
    </source>
</evidence>
<dbReference type="PANTHER" id="PTHR11452">
    <property type="entry name" value="ALPHA-GALACTOSIDASE/ALPHA-N-ACETYLGALACTOSAMINIDASE"/>
    <property type="match status" value="1"/>
</dbReference>
<dbReference type="OrthoDB" id="5795902at2759"/>
<dbReference type="CDD" id="cd14792">
    <property type="entry name" value="GH27"/>
    <property type="match status" value="1"/>
</dbReference>
<evidence type="ECO:0000256" key="8">
    <source>
        <dbReference type="SAM" id="SignalP"/>
    </source>
</evidence>
<dbReference type="InParanoid" id="A0A316VFG4"/>
<dbReference type="Proteomes" id="UP000245771">
    <property type="component" value="Unassembled WGS sequence"/>
</dbReference>
<feature type="chain" id="PRO_5016366927" description="Alpha-galactosidase" evidence="8">
    <location>
        <begin position="21"/>
        <end position="564"/>
    </location>
</feature>